<protein>
    <submittedName>
        <fullName evidence="3">Methyltransferase domain-containing protein</fullName>
    </submittedName>
</protein>
<organism evidence="3 4">
    <name type="scientific">Candidatus Thermochlorobacter aerophilus</name>
    <dbReference type="NCBI Taxonomy" id="1868324"/>
    <lineage>
        <taxon>Bacteria</taxon>
        <taxon>Pseudomonadati</taxon>
        <taxon>Chlorobiota</taxon>
        <taxon>Chlorobiia</taxon>
        <taxon>Chlorobiales</taxon>
        <taxon>Candidatus Thermochlorobacteriaceae</taxon>
        <taxon>Candidatus Thermochlorobacter</taxon>
    </lineage>
</organism>
<name>A0A395LX36_9BACT</name>
<dbReference type="SUPFAM" id="SSF53335">
    <property type="entry name" value="S-adenosyl-L-methionine-dependent methyltransferases"/>
    <property type="match status" value="1"/>
</dbReference>
<dbReference type="Pfam" id="PF08241">
    <property type="entry name" value="Methyltransf_11"/>
    <property type="match status" value="1"/>
</dbReference>
<dbReference type="EMBL" id="PHFL01000070">
    <property type="protein sequence ID" value="RFM23081.1"/>
    <property type="molecule type" value="Genomic_DNA"/>
</dbReference>
<dbReference type="PANTHER" id="PTHR44068:SF11">
    <property type="entry name" value="GERANYL DIPHOSPHATE 2-C-METHYLTRANSFERASE"/>
    <property type="match status" value="1"/>
</dbReference>
<accession>A0A395LX36</accession>
<sequence>MQNKIAHLTMKENTAQDLDLGEALKSNVHDYWNANPCGTQFTKIERGSRAFYDEVERFRYETQPFMQKLCKFDAFKGKTLLEIGCGLGTDLLQFARHGAIVTGVDLSEESVALAKKRFELYGVQGTFCTADAENLPFADNSFDVVYSFGVLHHTPNTQKAIDEIYRVVKHGGEIIIMLYHKHSLHVWLGVPLYFLYGLSKGKLWGYEEWVRIYDGKDNPLGKAYSRAELRKMFARFKDVNFQSV</sequence>
<dbReference type="AlphaFoldDB" id="A0A395LX36"/>
<dbReference type="InterPro" id="IPR013216">
    <property type="entry name" value="Methyltransf_11"/>
</dbReference>
<dbReference type="CDD" id="cd02440">
    <property type="entry name" value="AdoMet_MTases"/>
    <property type="match status" value="1"/>
</dbReference>
<proteinExistence type="predicted"/>
<keyword evidence="3" id="KW-0489">Methyltransferase</keyword>
<dbReference type="GO" id="GO:0032259">
    <property type="term" value="P:methylation"/>
    <property type="evidence" value="ECO:0007669"/>
    <property type="project" value="UniProtKB-KW"/>
</dbReference>
<feature type="domain" description="Methyltransferase type 11" evidence="2">
    <location>
        <begin position="81"/>
        <end position="176"/>
    </location>
</feature>
<evidence type="ECO:0000256" key="1">
    <source>
        <dbReference type="ARBA" id="ARBA00022679"/>
    </source>
</evidence>
<dbReference type="GO" id="GO:0008757">
    <property type="term" value="F:S-adenosylmethionine-dependent methyltransferase activity"/>
    <property type="evidence" value="ECO:0007669"/>
    <property type="project" value="InterPro"/>
</dbReference>
<evidence type="ECO:0000313" key="3">
    <source>
        <dbReference type="EMBL" id="RFM23081.1"/>
    </source>
</evidence>
<keyword evidence="1 3" id="KW-0808">Transferase</keyword>
<evidence type="ECO:0000259" key="2">
    <source>
        <dbReference type="Pfam" id="PF08241"/>
    </source>
</evidence>
<dbReference type="PANTHER" id="PTHR44068">
    <property type="entry name" value="ZGC:194242"/>
    <property type="match status" value="1"/>
</dbReference>
<dbReference type="Gene3D" id="3.40.50.150">
    <property type="entry name" value="Vaccinia Virus protein VP39"/>
    <property type="match status" value="1"/>
</dbReference>
<evidence type="ECO:0000313" key="4">
    <source>
        <dbReference type="Proteomes" id="UP000266389"/>
    </source>
</evidence>
<dbReference type="InterPro" id="IPR029063">
    <property type="entry name" value="SAM-dependent_MTases_sf"/>
</dbReference>
<comment type="caution">
    <text evidence="3">The sequence shown here is derived from an EMBL/GenBank/DDBJ whole genome shotgun (WGS) entry which is preliminary data.</text>
</comment>
<reference evidence="3 4" key="1">
    <citation type="journal article" date="2011" name="ISME J.">
        <title>Community ecology of hot spring cyanobacterial mats: predominant populations and their functional potential.</title>
        <authorList>
            <person name="Klatt C.G."/>
            <person name="Wood J.M."/>
            <person name="Rusch D.B."/>
            <person name="Bateson M.M."/>
            <person name="Hamamura N."/>
            <person name="Heidelberg J.F."/>
            <person name="Grossman A.R."/>
            <person name="Bhaya D."/>
            <person name="Cohan F.M."/>
            <person name="Kuhl M."/>
            <person name="Bryant D.A."/>
            <person name="Ward D.M."/>
        </authorList>
    </citation>
    <scope>NUCLEOTIDE SEQUENCE [LARGE SCALE GENOMIC DNA]</scope>
    <source>
        <strain evidence="3">OS</strain>
    </source>
</reference>
<dbReference type="InterPro" id="IPR050447">
    <property type="entry name" value="Erg6_SMT_methyltransf"/>
</dbReference>
<gene>
    <name evidence="3" type="ORF">D0433_12470</name>
</gene>
<dbReference type="Proteomes" id="UP000266389">
    <property type="component" value="Unassembled WGS sequence"/>
</dbReference>